<dbReference type="EMBL" id="HF935644">
    <property type="protein sequence ID" value="CCX31751.1"/>
    <property type="molecule type" value="Genomic_DNA"/>
</dbReference>
<accession>U4LUK8</accession>
<evidence type="ECO:0000313" key="1">
    <source>
        <dbReference type="EMBL" id="CCX31751.1"/>
    </source>
</evidence>
<dbReference type="Proteomes" id="UP000018144">
    <property type="component" value="Unassembled WGS sequence"/>
</dbReference>
<evidence type="ECO:0000313" key="2">
    <source>
        <dbReference type="Proteomes" id="UP000018144"/>
    </source>
</evidence>
<keyword evidence="2" id="KW-1185">Reference proteome</keyword>
<reference evidence="1 2" key="1">
    <citation type="journal article" date="2013" name="PLoS Genet.">
        <title>The genome and development-dependent transcriptomes of Pyronema confluens: a window into fungal evolution.</title>
        <authorList>
            <person name="Traeger S."/>
            <person name="Altegoer F."/>
            <person name="Freitag M."/>
            <person name="Gabaldon T."/>
            <person name="Kempken F."/>
            <person name="Kumar A."/>
            <person name="Marcet-Houben M."/>
            <person name="Poggeler S."/>
            <person name="Stajich J.E."/>
            <person name="Nowrousian M."/>
        </authorList>
    </citation>
    <scope>NUCLEOTIDE SEQUENCE [LARGE SCALE GENOMIC DNA]</scope>
    <source>
        <strain evidence="2">CBS 100304</strain>
        <tissue evidence="1">Vegetative mycelium</tissue>
    </source>
</reference>
<gene>
    <name evidence="1" type="ORF">PCON_11389</name>
</gene>
<protein>
    <submittedName>
        <fullName evidence="1">Uncharacterized protein</fullName>
    </submittedName>
</protein>
<sequence length="75" mass="8760">MTICAWRTISELTGSACDVHQVLFRHFRVASDISNLRNLTRTFTEAESIRLEYEVEPPKIWHLFTHDELEQGNKA</sequence>
<organism evidence="1 2">
    <name type="scientific">Pyronema omphalodes (strain CBS 100304)</name>
    <name type="common">Pyronema confluens</name>
    <dbReference type="NCBI Taxonomy" id="1076935"/>
    <lineage>
        <taxon>Eukaryota</taxon>
        <taxon>Fungi</taxon>
        <taxon>Dikarya</taxon>
        <taxon>Ascomycota</taxon>
        <taxon>Pezizomycotina</taxon>
        <taxon>Pezizomycetes</taxon>
        <taxon>Pezizales</taxon>
        <taxon>Pyronemataceae</taxon>
        <taxon>Pyronema</taxon>
    </lineage>
</organism>
<dbReference type="AlphaFoldDB" id="U4LUK8"/>
<proteinExistence type="predicted"/>
<name>U4LUK8_PYROM</name>